<keyword evidence="3" id="KW-1185">Reference proteome</keyword>
<dbReference type="RefSeq" id="WP_069031863.1">
    <property type="nucleotide sequence ID" value="NZ_MDKC01000001.1"/>
</dbReference>
<comment type="caution">
    <text evidence="2">The sequence shown here is derived from an EMBL/GenBank/DDBJ whole genome shotgun (WGS) entry which is preliminary data.</text>
</comment>
<gene>
    <name evidence="2" type="ORF">BED47_00415</name>
</gene>
<protein>
    <recommendedName>
        <fullName evidence="4">Lipoprotein</fullName>
    </recommendedName>
</protein>
<evidence type="ECO:0000256" key="1">
    <source>
        <dbReference type="SAM" id="SignalP"/>
    </source>
</evidence>
<keyword evidence="1" id="KW-0732">Signal</keyword>
<sequence length="238" mass="27125">MKKLFLSILMCFVISLLSGCLYPQDKLAQNQVPYDDQLQSVQTAVNKFKENNSGMLPIKNKDMSTPIYIKYPIDFTKLTPGYLSDAPGNSYENGGIFQYVLVDAEKNPTVKLVDLRIAEKLRDVSLRVQVYKDKHTYPPIKKTLANGVFLLNYKKMGFKQEPFVVSPYSNKNLPIVMGNDGEFYVDYSTDLYAKIKEAKNYKFGEDIRSILVKDSPIVPAYSLPYTIKDGQPVFLEQK</sequence>
<reference evidence="2 3" key="1">
    <citation type="submission" date="2016-07" db="EMBL/GenBank/DDBJ databases">
        <authorList>
            <person name="Townsley L."/>
            <person name="Shank E.A."/>
        </authorList>
    </citation>
    <scope>NUCLEOTIDE SEQUENCE [LARGE SCALE GENOMIC DNA]</scope>
    <source>
        <strain evidence="2 3">CH01</strain>
    </source>
</reference>
<dbReference type="PROSITE" id="PS51257">
    <property type="entry name" value="PROKAR_LIPOPROTEIN"/>
    <property type="match status" value="1"/>
</dbReference>
<feature type="chain" id="PRO_5045893569" description="Lipoprotein" evidence="1">
    <location>
        <begin position="24"/>
        <end position="238"/>
    </location>
</feature>
<dbReference type="EMBL" id="MDKC01000001">
    <property type="protein sequence ID" value="ODG93670.1"/>
    <property type="molecule type" value="Genomic_DNA"/>
</dbReference>
<accession>A0ABX2ZYG2</accession>
<proteinExistence type="predicted"/>
<evidence type="ECO:0008006" key="4">
    <source>
        <dbReference type="Google" id="ProtNLM"/>
    </source>
</evidence>
<name>A0ABX2ZYG2_9BACI</name>
<organism evidence="2 3">
    <name type="scientific">Gottfriedia luciferensis</name>
    <dbReference type="NCBI Taxonomy" id="178774"/>
    <lineage>
        <taxon>Bacteria</taxon>
        <taxon>Bacillati</taxon>
        <taxon>Bacillota</taxon>
        <taxon>Bacilli</taxon>
        <taxon>Bacillales</taxon>
        <taxon>Bacillaceae</taxon>
        <taxon>Gottfriedia</taxon>
    </lineage>
</organism>
<evidence type="ECO:0000313" key="2">
    <source>
        <dbReference type="EMBL" id="ODG93670.1"/>
    </source>
</evidence>
<evidence type="ECO:0000313" key="3">
    <source>
        <dbReference type="Proteomes" id="UP000094580"/>
    </source>
</evidence>
<dbReference type="Proteomes" id="UP000094580">
    <property type="component" value="Unassembled WGS sequence"/>
</dbReference>
<feature type="signal peptide" evidence="1">
    <location>
        <begin position="1"/>
        <end position="23"/>
    </location>
</feature>